<dbReference type="Proteomes" id="UP000018468">
    <property type="component" value="Linkage group LG1"/>
</dbReference>
<dbReference type="EMBL" id="AHAT01006568">
    <property type="status" value="NOT_ANNOTATED_CDS"/>
    <property type="molecule type" value="Genomic_DNA"/>
</dbReference>
<dbReference type="EMBL" id="AHAT01006569">
    <property type="status" value="NOT_ANNOTATED_CDS"/>
    <property type="molecule type" value="Genomic_DNA"/>
</dbReference>
<dbReference type="OMA" id="EDRYSAQ"/>
<proteinExistence type="predicted"/>
<name>W5NBL3_LEPOC</name>
<dbReference type="AlphaFoldDB" id="W5NBL3"/>
<sequence length="192" mass="22035">MNVQRYRWRERESEETGLEELQALRDEATERKFPDNELLQRLNTTIADTEHSVTVCGELLTHTHSRRMTLDELKAFVDRMHSLPCVISQLDEVKALLETVEQFQRSARSVLKGAELSPACPEELEALLEQGSRLAAEPPECALLRGLQEQGRWLEESVAVETAMAELQELLTIAERWEEKAQICLEDRYSAQ</sequence>
<dbReference type="eggNOG" id="KOG1246">
    <property type="taxonomic scope" value="Eukaryota"/>
</dbReference>
<reference evidence="2" key="3">
    <citation type="submission" date="2025-09" db="UniProtKB">
        <authorList>
            <consortium name="Ensembl"/>
        </authorList>
    </citation>
    <scope>IDENTIFICATION</scope>
</reference>
<dbReference type="HOGENOM" id="CLU_1414736_0_0_1"/>
<evidence type="ECO:0000313" key="3">
    <source>
        <dbReference type="Proteomes" id="UP000018468"/>
    </source>
</evidence>
<dbReference type="EMBL" id="AHAT01006565">
    <property type="status" value="NOT_ANNOTATED_CDS"/>
    <property type="molecule type" value="Genomic_DNA"/>
</dbReference>
<dbReference type="EMBL" id="AHAT01006573">
    <property type="status" value="NOT_ANNOTATED_CDS"/>
    <property type="molecule type" value="Genomic_DNA"/>
</dbReference>
<feature type="domain" description="Lysine-specific demethylase-like" evidence="1">
    <location>
        <begin position="12"/>
        <end position="159"/>
    </location>
</feature>
<dbReference type="EMBL" id="AHAT01006566">
    <property type="status" value="NOT_ANNOTATED_CDS"/>
    <property type="molecule type" value="Genomic_DNA"/>
</dbReference>
<organism evidence="2 3">
    <name type="scientific">Lepisosteus oculatus</name>
    <name type="common">Spotted gar</name>
    <dbReference type="NCBI Taxonomy" id="7918"/>
    <lineage>
        <taxon>Eukaryota</taxon>
        <taxon>Metazoa</taxon>
        <taxon>Chordata</taxon>
        <taxon>Craniata</taxon>
        <taxon>Vertebrata</taxon>
        <taxon>Euteleostomi</taxon>
        <taxon>Actinopterygii</taxon>
        <taxon>Neopterygii</taxon>
        <taxon>Holostei</taxon>
        <taxon>Semionotiformes</taxon>
        <taxon>Lepisosteidae</taxon>
        <taxon>Lepisosteus</taxon>
    </lineage>
</organism>
<keyword evidence="3" id="KW-1185">Reference proteome</keyword>
<dbReference type="InterPro" id="IPR013637">
    <property type="entry name" value="Lys_sp_deMease-like_dom"/>
</dbReference>
<dbReference type="EMBL" id="AHAT01006570">
    <property type="status" value="NOT_ANNOTATED_CDS"/>
    <property type="molecule type" value="Genomic_DNA"/>
</dbReference>
<dbReference type="Bgee" id="ENSLOCG00000014644">
    <property type="expression patterns" value="Expressed in camera-type eye and 13 other cell types or tissues"/>
</dbReference>
<protein>
    <recommendedName>
        <fullName evidence="1">Lysine-specific demethylase-like domain-containing protein</fullName>
    </recommendedName>
</protein>
<evidence type="ECO:0000259" key="1">
    <source>
        <dbReference type="Pfam" id="PF08429"/>
    </source>
</evidence>
<dbReference type="Ensembl" id="ENSLOCT00000018054.1">
    <property type="protein sequence ID" value="ENSLOCP00000018022.1"/>
    <property type="gene ID" value="ENSLOCG00000014644.1"/>
</dbReference>
<accession>W5NBL3</accession>
<dbReference type="Pfam" id="PF08429">
    <property type="entry name" value="PLU-1"/>
    <property type="match status" value="1"/>
</dbReference>
<reference evidence="3" key="1">
    <citation type="submission" date="2011-12" db="EMBL/GenBank/DDBJ databases">
        <title>The Draft Genome of Lepisosteus oculatus.</title>
        <authorList>
            <consortium name="The Broad Institute Genome Assembly &amp; Analysis Group"/>
            <consortium name="Computational R&amp;D Group"/>
            <consortium name="and Sequencing Platform"/>
            <person name="Di Palma F."/>
            <person name="Alfoldi J."/>
            <person name="Johnson J."/>
            <person name="Berlin A."/>
            <person name="Gnerre S."/>
            <person name="Jaffe D."/>
            <person name="MacCallum I."/>
            <person name="Young S."/>
            <person name="Walker B.J."/>
            <person name="Lander E.S."/>
            <person name="Lindblad-Toh K."/>
        </authorList>
    </citation>
    <scope>NUCLEOTIDE SEQUENCE [LARGE SCALE GENOMIC DNA]</scope>
</reference>
<dbReference type="EMBL" id="AHAT01006567">
    <property type="status" value="NOT_ANNOTATED_CDS"/>
    <property type="molecule type" value="Genomic_DNA"/>
</dbReference>
<dbReference type="EMBL" id="AHAT01006574">
    <property type="status" value="NOT_ANNOTATED_CDS"/>
    <property type="molecule type" value="Genomic_DNA"/>
</dbReference>
<dbReference type="EMBL" id="AHAT01006571">
    <property type="status" value="NOT_ANNOTATED_CDS"/>
    <property type="molecule type" value="Genomic_DNA"/>
</dbReference>
<dbReference type="InParanoid" id="W5NBL3"/>
<evidence type="ECO:0000313" key="2">
    <source>
        <dbReference type="Ensembl" id="ENSLOCP00000018022.1"/>
    </source>
</evidence>
<reference evidence="2" key="2">
    <citation type="submission" date="2025-08" db="UniProtKB">
        <authorList>
            <consortium name="Ensembl"/>
        </authorList>
    </citation>
    <scope>IDENTIFICATION</scope>
</reference>
<dbReference type="GeneTree" id="ENSGT00940000164196"/>
<dbReference type="EMBL" id="AHAT01006572">
    <property type="status" value="NOT_ANNOTATED_CDS"/>
    <property type="molecule type" value="Genomic_DNA"/>
</dbReference>
<dbReference type="STRING" id="7918.ENSLOCP00000018022"/>